<dbReference type="CDD" id="cd09008">
    <property type="entry name" value="MTAN"/>
    <property type="match status" value="1"/>
</dbReference>
<proteinExistence type="predicted"/>
<dbReference type="PANTHER" id="PTHR46832:SF1">
    <property type="entry name" value="5'-METHYLTHIOADENOSINE_S-ADENOSYLHOMOCYSTEINE NUCLEOSIDASE"/>
    <property type="match status" value="1"/>
</dbReference>
<accession>A0ABT2LMV4</accession>
<dbReference type="SUPFAM" id="SSF52540">
    <property type="entry name" value="P-loop containing nucleoside triphosphate hydrolases"/>
    <property type="match status" value="1"/>
</dbReference>
<dbReference type="Proteomes" id="UP001320831">
    <property type="component" value="Unassembled WGS sequence"/>
</dbReference>
<evidence type="ECO:0000259" key="2">
    <source>
        <dbReference type="Pfam" id="PF01048"/>
    </source>
</evidence>
<sequence length="1731" mass="192773">MNIQAADEIFAEANRRGLRRVLIVTAIPLEMRAVRTHLEDLGDKTLKNDKIVEIGLFSYNGDDCLVVVAESGAGNADAQAMVTSAVSGCGPFDMILFVGIAGSRKVDVPIGSVVASKKIYNPYSGKWEKGEFFPRPTLLPADRALISLATKTERDGRWQDRIRPARRATFPEEKDYPKPYPPNAFVAAIASVEAVSADKEGQLELIIKKHYGDAYAVEMEGNGVLTAAEAENIPAIIIRGISDMAGEDKDPIRDALYQPIAAAHAAAFAFELIALRMERYPGSTLGTGQVPFPVIAPPPERLPSPESDQGERTNVAFSFAGTLDDFSPERCEEIAKSLREYLGDPSITLERTESGSFHMVFSLRKSDVARVHEPGLADLLRSRSGFPLESILDERIFDEARRSHDSLERASRELLDWTNSLPDGTEIPRPELATLLENVDKKEGTTIAVLGDPGSGKSALLSRFALALRDRGTPFLAVKADLIDPSVSDEEALTNALGLDASVSDLLSKLSLLQPVVLIVDQLDALATYIDLKTGRLNVLLNIVRRLGARDNIHIVLSSRTFEYEHDTRLKTVRAESLLLDLPPWSTVLEILERNGVKADGWPQDAQRLMRSLQTLKTFLSLLKEGGRDVFTNYQKLLDRLWKERILAAPEGGALAALVSEIAEDMASHENLWVPSARYAAKAARVSRLMAAGVLTDFGTDGKIGFTHQTLFEHALARSFAEKDGRLSAYVLGRQASLFIRPKMWAGLSYLREVDPQTYASELEAIWSRKDLRRHLRFLLVEFLGSQAVPLEEEVHLMESALSSATRRVALQAIQGSAGWFARFKNTAIRTAMTTAEEEGIATMSLIRAQQFDSDGVFRLLSEVWLPKPEHDGSMWAVLQESPRWTEGHLDLARTIIRRTEIADFAFEYGVSTIGVDQPDIALKLSLERLDNQLADTIAESSKRVATKRAEDDESLSYYLHASPSEPFHRLIEKSDGYEMLDEIARQAPKLFLEILWPWLDRALTALRDLKGEHDNIGYAIPYGVDPRFEEEEGGRLGDHALLAAYITALDALATDDPRAFEIWLAQHEKDDFVPVQRLLAHTLATHAAPYADLSLAYLMSDTRRLHLGDVADGSGTTKRLVRAAAEHWSDEQIKQFSQYIHNYELPASGEREPKQRQRFLRAVERLKLEILQALPQQRLPGETSQRVAEGVRRFGEKRGPSGIEGPRWIGSPMSADSMNKAKDEEIINAFRKLPDATGWDNPKDWMQGGNIQLSREFASFAKLHPDRAFKIIAKFEPAFGTRAAGYALEALGEVVDSVPFEQAVVDLEAREFEGEEYRNSVARGLERLLIRDLRLSDSIVELLKSWLSPAGNVPEDIQIDDDDEESLLDTGSDANKNVSREESILWGMGGFSVLPHGNYSVLEVLSRVYLQRKDPDALIDLLRAHLQSGDDVKVWTALLRFMQYIRPDDPSDFQAFLKDLFNRYPGLETTREVAVLLAHLQWQIPELVRDVIDRWSTHSAALVQQARGELASLISIVRPELGWPNAMVETILKKGPPDAVTGVAYAAVNLWPDETRRPAALTVLKRTIPVADDRAWSAIIDVFRITDDITPIPEWIELLEDIASSMEKRTGLPSAFIVDRLQTLLPDAGTLVARIATSLVATWKSELGDLRTATASSATDLVDIAITLHRLGSATRDLGTSLFEDLLEVNAYTARETLDQIDNRFRGAAPSQRRRLQRRNRRPPRLRTGR</sequence>
<evidence type="ECO:0000313" key="3">
    <source>
        <dbReference type="EMBL" id="MCT7375891.1"/>
    </source>
</evidence>
<evidence type="ECO:0000256" key="1">
    <source>
        <dbReference type="SAM" id="MobiDB-lite"/>
    </source>
</evidence>
<reference evidence="3 4" key="1">
    <citation type="submission" date="2022-09" db="EMBL/GenBank/DDBJ databases">
        <title>Chelativorans salina sp. nov., a novel slightly halophilic bacterium isolated from a saline lake sediment enrichment.</title>
        <authorList>
            <person name="Gao L."/>
            <person name="Fang B.-Z."/>
            <person name="Li W.-J."/>
        </authorList>
    </citation>
    <scope>NUCLEOTIDE SEQUENCE [LARGE SCALE GENOMIC DNA]</scope>
    <source>
        <strain evidence="3 4">EGI FJ00035</strain>
    </source>
</reference>
<dbReference type="PANTHER" id="PTHR46832">
    <property type="entry name" value="5'-METHYLTHIOADENOSINE/S-ADENOSYLHOMOCYSTEINE NUCLEOSIDASE"/>
    <property type="match status" value="1"/>
</dbReference>
<dbReference type="Gene3D" id="3.40.50.1580">
    <property type="entry name" value="Nucleoside phosphorylase domain"/>
    <property type="match status" value="1"/>
</dbReference>
<organism evidence="3 4">
    <name type="scientific">Chelativorans salis</name>
    <dbReference type="NCBI Taxonomy" id="2978478"/>
    <lineage>
        <taxon>Bacteria</taxon>
        <taxon>Pseudomonadati</taxon>
        <taxon>Pseudomonadota</taxon>
        <taxon>Alphaproteobacteria</taxon>
        <taxon>Hyphomicrobiales</taxon>
        <taxon>Phyllobacteriaceae</taxon>
        <taxon>Chelativorans</taxon>
    </lineage>
</organism>
<dbReference type="Gene3D" id="3.40.50.300">
    <property type="entry name" value="P-loop containing nucleotide triphosphate hydrolases"/>
    <property type="match status" value="1"/>
</dbReference>
<feature type="domain" description="Nucleoside phosphorylase" evidence="2">
    <location>
        <begin position="21"/>
        <end position="268"/>
    </location>
</feature>
<dbReference type="SUPFAM" id="SSF53167">
    <property type="entry name" value="Purine and uridine phosphorylases"/>
    <property type="match status" value="1"/>
</dbReference>
<dbReference type="InterPro" id="IPR027417">
    <property type="entry name" value="P-loop_NTPase"/>
</dbReference>
<keyword evidence="4" id="KW-1185">Reference proteome</keyword>
<dbReference type="InterPro" id="IPR035994">
    <property type="entry name" value="Nucleoside_phosphorylase_sf"/>
</dbReference>
<feature type="compositionally biased region" description="Basic residues" evidence="1">
    <location>
        <begin position="1713"/>
        <end position="1731"/>
    </location>
</feature>
<protein>
    <recommendedName>
        <fullName evidence="2">Nucleoside phosphorylase domain-containing protein</fullName>
    </recommendedName>
</protein>
<gene>
    <name evidence="3" type="ORF">N5A92_12705</name>
</gene>
<dbReference type="Pfam" id="PF01048">
    <property type="entry name" value="PNP_UDP_1"/>
    <property type="match status" value="1"/>
</dbReference>
<comment type="caution">
    <text evidence="3">The sequence shown here is derived from an EMBL/GenBank/DDBJ whole genome shotgun (WGS) entry which is preliminary data.</text>
</comment>
<dbReference type="RefSeq" id="WP_260903171.1">
    <property type="nucleotide sequence ID" value="NZ_JAOCZP010000003.1"/>
</dbReference>
<dbReference type="CDD" id="cd00009">
    <property type="entry name" value="AAA"/>
    <property type="match status" value="1"/>
</dbReference>
<evidence type="ECO:0000313" key="4">
    <source>
        <dbReference type="Proteomes" id="UP001320831"/>
    </source>
</evidence>
<dbReference type="EMBL" id="JAOCZP010000003">
    <property type="protein sequence ID" value="MCT7375891.1"/>
    <property type="molecule type" value="Genomic_DNA"/>
</dbReference>
<dbReference type="InterPro" id="IPR000845">
    <property type="entry name" value="Nucleoside_phosphorylase_d"/>
</dbReference>
<feature type="region of interest" description="Disordered" evidence="1">
    <location>
        <begin position="1705"/>
        <end position="1731"/>
    </location>
</feature>
<name>A0ABT2LMV4_9HYPH</name>